<evidence type="ECO:0000256" key="11">
    <source>
        <dbReference type="ARBA" id="ARBA00023136"/>
    </source>
</evidence>
<dbReference type="AlphaFoldDB" id="W6TDN4"/>
<feature type="transmembrane region" description="Helical" evidence="12">
    <location>
        <begin position="104"/>
        <end position="123"/>
    </location>
</feature>
<evidence type="ECO:0000256" key="2">
    <source>
        <dbReference type="ARBA" id="ARBA00004370"/>
    </source>
</evidence>
<dbReference type="Proteomes" id="UP000019112">
    <property type="component" value="Unassembled WGS sequence"/>
</dbReference>
<keyword evidence="4" id="KW-0679">Respiratory chain</keyword>
<dbReference type="eggNOG" id="COG2941">
    <property type="taxonomic scope" value="Bacteria"/>
</dbReference>
<evidence type="ECO:0000256" key="5">
    <source>
        <dbReference type="ARBA" id="ARBA00022692"/>
    </source>
</evidence>
<feature type="transmembrane region" description="Helical" evidence="12">
    <location>
        <begin position="43"/>
        <end position="62"/>
    </location>
</feature>
<dbReference type="InterPro" id="IPR038659">
    <property type="entry name" value="AOX_sf"/>
</dbReference>
<dbReference type="PANTHER" id="PTHR31803:SF3">
    <property type="entry name" value="ALTERNATIVE OXIDASE"/>
    <property type="match status" value="1"/>
</dbReference>
<dbReference type="GO" id="GO:0046872">
    <property type="term" value="F:metal ion binding"/>
    <property type="evidence" value="ECO:0007669"/>
    <property type="project" value="UniProtKB-KW"/>
</dbReference>
<keyword evidence="10" id="KW-0408">Iron</keyword>
<keyword evidence="14" id="KW-1185">Reference proteome</keyword>
<organism evidence="13 14">
    <name type="scientific">Holospora obtusa F1</name>
    <dbReference type="NCBI Taxonomy" id="1399147"/>
    <lineage>
        <taxon>Bacteria</taxon>
        <taxon>Pseudomonadati</taxon>
        <taxon>Pseudomonadota</taxon>
        <taxon>Alphaproteobacteria</taxon>
        <taxon>Holosporales</taxon>
        <taxon>Holosporaceae</taxon>
        <taxon>Holospora</taxon>
    </lineage>
</organism>
<evidence type="ECO:0000313" key="13">
    <source>
        <dbReference type="EMBL" id="ETZ06714.1"/>
    </source>
</evidence>
<dbReference type="EMBL" id="AWTR02000088">
    <property type="protein sequence ID" value="ETZ06714.1"/>
    <property type="molecule type" value="Genomic_DNA"/>
</dbReference>
<dbReference type="Pfam" id="PF01786">
    <property type="entry name" value="AOX"/>
    <property type="match status" value="1"/>
</dbReference>
<evidence type="ECO:0000256" key="6">
    <source>
        <dbReference type="ARBA" id="ARBA00022723"/>
    </source>
</evidence>
<gene>
    <name evidence="13" type="ORF">P618_201120</name>
</gene>
<evidence type="ECO:0000256" key="4">
    <source>
        <dbReference type="ARBA" id="ARBA00022660"/>
    </source>
</evidence>
<reference evidence="13 14" key="1">
    <citation type="journal article" date="2014" name="FEMS Microbiol. Lett.">
        <title>Draft genome sequences of three Holospora species (Holospora obtusa, Holospora undulata, and Holospora elegans), endonuclear symbiotic bacteria of the ciliate Paramecium caudatum.</title>
        <authorList>
            <person name="Dohra H."/>
            <person name="Tanaka K."/>
            <person name="Suzuki T."/>
            <person name="Fujishima M."/>
            <person name="Suzuki H."/>
        </authorList>
    </citation>
    <scope>NUCLEOTIDE SEQUENCE [LARGE SCALE GENOMIC DNA]</scope>
    <source>
        <strain evidence="13 14">F1</strain>
    </source>
</reference>
<comment type="cofactor">
    <cofactor evidence="1">
        <name>Fe cation</name>
        <dbReference type="ChEBI" id="CHEBI:24875"/>
    </cofactor>
</comment>
<dbReference type="STRING" id="1399147.P618_201120"/>
<evidence type="ECO:0000256" key="10">
    <source>
        <dbReference type="ARBA" id="ARBA00023004"/>
    </source>
</evidence>
<sequence length="206" mass="24232">MILFYGSHRKPTKFSDYIALGFCKIFRFGANIVLRNRHDRRALIIETIAAIPGIVGGLFIHLKSIRKQWADYGRIYALHSEAENERIHYQVFCEILPPRWKEKIMIYSGQFCFFIFFFLLYFFSPYTAHRMVGYFEEEAIDSYNKYLKAINDGIVENTSAPLLAINYWNLPQTARLKDVIESVIQDEIRHRDNNHKFADNPFSGSE</sequence>
<evidence type="ECO:0000256" key="8">
    <source>
        <dbReference type="ARBA" id="ARBA00022989"/>
    </source>
</evidence>
<evidence type="ECO:0000256" key="3">
    <source>
        <dbReference type="ARBA" id="ARBA00022448"/>
    </source>
</evidence>
<keyword evidence="6" id="KW-0479">Metal-binding</keyword>
<comment type="caution">
    <text evidence="13">The sequence shown here is derived from an EMBL/GenBank/DDBJ whole genome shotgun (WGS) entry which is preliminary data.</text>
</comment>
<evidence type="ECO:0000313" key="14">
    <source>
        <dbReference type="Proteomes" id="UP000019112"/>
    </source>
</evidence>
<dbReference type="GO" id="GO:0010230">
    <property type="term" value="P:alternative respiration"/>
    <property type="evidence" value="ECO:0007669"/>
    <property type="project" value="TreeGrafter"/>
</dbReference>
<dbReference type="PANTHER" id="PTHR31803">
    <property type="entry name" value="ALTERNATIVE OXIDASE"/>
    <property type="match status" value="1"/>
</dbReference>
<dbReference type="InterPro" id="IPR002680">
    <property type="entry name" value="AOX"/>
</dbReference>
<keyword evidence="9" id="KW-0560">Oxidoreductase</keyword>
<dbReference type="RefSeq" id="WP_021827319.1">
    <property type="nucleotide sequence ID" value="NZ_AWTR02000088.1"/>
</dbReference>
<evidence type="ECO:0000256" key="9">
    <source>
        <dbReference type="ARBA" id="ARBA00023002"/>
    </source>
</evidence>
<evidence type="ECO:0000256" key="7">
    <source>
        <dbReference type="ARBA" id="ARBA00022982"/>
    </source>
</evidence>
<keyword evidence="11 12" id="KW-0472">Membrane</keyword>
<keyword evidence="8 12" id="KW-1133">Transmembrane helix</keyword>
<protein>
    <submittedName>
        <fullName evidence="13">Ubiquinol oxidase 2, mitochondrial</fullName>
    </submittedName>
</protein>
<dbReference type="Gene3D" id="1.20.1260.140">
    <property type="entry name" value="Alternative oxidase"/>
    <property type="match status" value="1"/>
</dbReference>
<comment type="subcellular location">
    <subcellularLocation>
        <location evidence="2">Membrane</location>
    </subcellularLocation>
</comment>
<keyword evidence="5 12" id="KW-0812">Transmembrane</keyword>
<evidence type="ECO:0000256" key="12">
    <source>
        <dbReference type="SAM" id="Phobius"/>
    </source>
</evidence>
<dbReference type="GO" id="GO:0016020">
    <property type="term" value="C:membrane"/>
    <property type="evidence" value="ECO:0007669"/>
    <property type="project" value="UniProtKB-SubCell"/>
</dbReference>
<name>W6TDN4_HOLOB</name>
<accession>W6TDN4</accession>
<evidence type="ECO:0000256" key="1">
    <source>
        <dbReference type="ARBA" id="ARBA00001962"/>
    </source>
</evidence>
<keyword evidence="7" id="KW-0249">Electron transport</keyword>
<keyword evidence="3" id="KW-0813">Transport</keyword>
<proteinExistence type="predicted"/>
<dbReference type="GO" id="GO:0009916">
    <property type="term" value="F:alternative oxidase activity"/>
    <property type="evidence" value="ECO:0007669"/>
    <property type="project" value="InterPro"/>
</dbReference>